<evidence type="ECO:0000313" key="2">
    <source>
        <dbReference type="Proteomes" id="UP001501495"/>
    </source>
</evidence>
<dbReference type="Proteomes" id="UP001501495">
    <property type="component" value="Unassembled WGS sequence"/>
</dbReference>
<comment type="caution">
    <text evidence="1">The sequence shown here is derived from an EMBL/GenBank/DDBJ whole genome shotgun (WGS) entry which is preliminary data.</text>
</comment>
<name>A0ABP7XRG9_9ACTN</name>
<keyword evidence="2" id="KW-1185">Reference proteome</keyword>
<proteinExistence type="predicted"/>
<reference evidence="2" key="1">
    <citation type="journal article" date="2019" name="Int. J. Syst. Evol. Microbiol.">
        <title>The Global Catalogue of Microorganisms (GCM) 10K type strain sequencing project: providing services to taxonomists for standard genome sequencing and annotation.</title>
        <authorList>
            <consortium name="The Broad Institute Genomics Platform"/>
            <consortium name="The Broad Institute Genome Sequencing Center for Infectious Disease"/>
            <person name="Wu L."/>
            <person name="Ma J."/>
        </authorList>
    </citation>
    <scope>NUCLEOTIDE SEQUENCE [LARGE SCALE GENOMIC DNA]</scope>
    <source>
        <strain evidence="2">JCM 16703</strain>
    </source>
</reference>
<gene>
    <name evidence="1" type="ORF">GCM10022215_29440</name>
</gene>
<organism evidence="1 2">
    <name type="scientific">Nocardioides fonticola</name>
    <dbReference type="NCBI Taxonomy" id="450363"/>
    <lineage>
        <taxon>Bacteria</taxon>
        <taxon>Bacillati</taxon>
        <taxon>Actinomycetota</taxon>
        <taxon>Actinomycetes</taxon>
        <taxon>Propionibacteriales</taxon>
        <taxon>Nocardioidaceae</taxon>
        <taxon>Nocardioides</taxon>
    </lineage>
</organism>
<accession>A0ABP7XRG9</accession>
<protein>
    <submittedName>
        <fullName evidence="1">Uncharacterized protein</fullName>
    </submittedName>
</protein>
<dbReference type="RefSeq" id="WP_344734213.1">
    <property type="nucleotide sequence ID" value="NZ_BAAAZH010000023.1"/>
</dbReference>
<sequence>MMDSEQLRDAERLVELYAKRVDAASALAALERPTFVDVDAVLAVGRELDEACEAFRRRWAPRAGRVLVGLYCVMSISPAGRRVTRILDRFDDYTLDETA</sequence>
<evidence type="ECO:0000313" key="1">
    <source>
        <dbReference type="EMBL" id="GAA4123110.1"/>
    </source>
</evidence>
<dbReference type="EMBL" id="BAAAZH010000023">
    <property type="protein sequence ID" value="GAA4123110.1"/>
    <property type="molecule type" value="Genomic_DNA"/>
</dbReference>